<keyword evidence="2" id="KW-0963">Cytoplasm</keyword>
<dbReference type="Gene3D" id="2.40.50.90">
    <property type="match status" value="2"/>
</dbReference>
<evidence type="ECO:0000256" key="3">
    <source>
        <dbReference type="ARBA" id="ARBA00022737"/>
    </source>
</evidence>
<proteinExistence type="predicted"/>
<dbReference type="PANTHER" id="PTHR22948:SF76">
    <property type="entry name" value="FI20010P1-RELATED"/>
    <property type="match status" value="1"/>
</dbReference>
<dbReference type="InterPro" id="IPR002999">
    <property type="entry name" value="Tudor"/>
</dbReference>
<gene>
    <name evidence="6" type="ORF">WA026_011890</name>
</gene>
<accession>A0AAW1ULJ9</accession>
<evidence type="ECO:0000313" key="6">
    <source>
        <dbReference type="EMBL" id="KAK9880651.1"/>
    </source>
</evidence>
<sequence>MAVNESKVKEILRSILVSSQSKQTAFTLRLRYYQLIGHDIPFKKLGYNSLIEFLQSIPDVLRINGTSADSEVTSVVMEKTVYIFNSEMKKQKPSEGKLSSERIKTIIGEVLKKRDRNPQQKIIQKQPLSTLLPQLNNMDKYWRYTPANCLRFGEFIESCPTNDFIVGHKIPIIISTICNPGEFWITKKNTAFTRMMKVMQNFYASNRFKSFVPKIALTEFLFCVVSESGEFQRGLIVDLSREVEGYVNVYLIDSGIVQCTLSEQIYFLDRHFSHLPAQALKVQLSNIQPVEEVWSEQSTKRFVDFVSGKDILAKISMTVDGKISAYISEDCYPSKILNDVLVKEGLASLGNKLIGHDIPFKKLGYNSLIEFLQSIPDVLRINGTSADSEVTSVVMEKTVYIFNSEMKKQKPSEGKLSSERIKTIIGEVLKKRDRNPQQKIIQKQPLSTLLPQLNNMDKYWRYTPANCLRFGEFIESCPTNDFIVGHKIPIIISTICNPGEFWITKKNTAFTRMMKVMQNFYASNRFKSFVPKIALTEFLFCVVSESGEFQRGLIVDLSREVEGYVNVYLIDTGIVQCTLSEQIYFLDRQFSHLPAQALKVQLSNIQPVEEV</sequence>
<dbReference type="GO" id="GO:0005737">
    <property type="term" value="C:cytoplasm"/>
    <property type="evidence" value="ECO:0007669"/>
    <property type="project" value="UniProtKB-SubCell"/>
</dbReference>
<dbReference type="SUPFAM" id="SSF63748">
    <property type="entry name" value="Tudor/PWWP/MBT"/>
    <property type="match status" value="2"/>
</dbReference>
<dbReference type="GO" id="GO:0007283">
    <property type="term" value="P:spermatogenesis"/>
    <property type="evidence" value="ECO:0007669"/>
    <property type="project" value="UniProtKB-KW"/>
</dbReference>
<dbReference type="InterPro" id="IPR050621">
    <property type="entry name" value="Tudor_domain_containing"/>
</dbReference>
<reference evidence="6 7" key="1">
    <citation type="submission" date="2023-03" db="EMBL/GenBank/DDBJ databases">
        <title>Genome insight into feeding habits of ladybird beetles.</title>
        <authorList>
            <person name="Li H.-S."/>
            <person name="Huang Y.-H."/>
            <person name="Pang H."/>
        </authorList>
    </citation>
    <scope>NUCLEOTIDE SEQUENCE [LARGE SCALE GENOMIC DNA]</scope>
    <source>
        <strain evidence="6">SYSU_2023b</strain>
        <tissue evidence="6">Whole body</tissue>
    </source>
</reference>
<dbReference type="CDD" id="cd09972">
    <property type="entry name" value="LOTUS_TDRD_OSKAR"/>
    <property type="match status" value="1"/>
</dbReference>
<name>A0AAW1ULJ9_9CUCU</name>
<dbReference type="EMBL" id="JARQZJ010000065">
    <property type="protein sequence ID" value="KAK9880651.1"/>
    <property type="molecule type" value="Genomic_DNA"/>
</dbReference>
<dbReference type="Pfam" id="PF12872">
    <property type="entry name" value="OST-HTH"/>
    <property type="match status" value="2"/>
</dbReference>
<keyword evidence="4" id="KW-0221">Differentiation</keyword>
<keyword evidence="3" id="KW-0677">Repeat</keyword>
<keyword evidence="4" id="KW-0744">Spermatogenesis</keyword>
<dbReference type="GO" id="GO:0030154">
    <property type="term" value="P:cell differentiation"/>
    <property type="evidence" value="ECO:0007669"/>
    <property type="project" value="UniProtKB-ARBA"/>
</dbReference>
<comment type="caution">
    <text evidence="6">The sequence shown here is derived from an EMBL/GenBank/DDBJ whole genome shotgun (WGS) entry which is preliminary data.</text>
</comment>
<dbReference type="Gene3D" id="3.30.420.610">
    <property type="entry name" value="LOTUS domain-like"/>
    <property type="match status" value="2"/>
</dbReference>
<dbReference type="PANTHER" id="PTHR22948">
    <property type="entry name" value="TUDOR DOMAIN CONTAINING PROTEIN"/>
    <property type="match status" value="1"/>
</dbReference>
<dbReference type="PROSITE" id="PS51644">
    <property type="entry name" value="HTH_OST"/>
    <property type="match status" value="1"/>
</dbReference>
<dbReference type="InterPro" id="IPR025605">
    <property type="entry name" value="OST-HTH/LOTUS_dom"/>
</dbReference>
<comment type="subcellular location">
    <subcellularLocation>
        <location evidence="1">Cytoplasm</location>
    </subcellularLocation>
</comment>
<dbReference type="Pfam" id="PF00567">
    <property type="entry name" value="TUDOR"/>
    <property type="match status" value="2"/>
</dbReference>
<keyword evidence="7" id="KW-1185">Reference proteome</keyword>
<dbReference type="SMART" id="SM00333">
    <property type="entry name" value="TUDOR"/>
    <property type="match status" value="2"/>
</dbReference>
<evidence type="ECO:0000259" key="5">
    <source>
        <dbReference type="PROSITE" id="PS51644"/>
    </source>
</evidence>
<evidence type="ECO:0000256" key="2">
    <source>
        <dbReference type="ARBA" id="ARBA00022490"/>
    </source>
</evidence>
<evidence type="ECO:0000256" key="4">
    <source>
        <dbReference type="ARBA" id="ARBA00022871"/>
    </source>
</evidence>
<dbReference type="InterPro" id="IPR035437">
    <property type="entry name" value="SNase_OB-fold_sf"/>
</dbReference>
<feature type="domain" description="HTH OST-type" evidence="5">
    <location>
        <begin position="4"/>
        <end position="78"/>
    </location>
</feature>
<evidence type="ECO:0000313" key="7">
    <source>
        <dbReference type="Proteomes" id="UP001431783"/>
    </source>
</evidence>
<organism evidence="6 7">
    <name type="scientific">Henosepilachna vigintioctopunctata</name>
    <dbReference type="NCBI Taxonomy" id="420089"/>
    <lineage>
        <taxon>Eukaryota</taxon>
        <taxon>Metazoa</taxon>
        <taxon>Ecdysozoa</taxon>
        <taxon>Arthropoda</taxon>
        <taxon>Hexapoda</taxon>
        <taxon>Insecta</taxon>
        <taxon>Pterygota</taxon>
        <taxon>Neoptera</taxon>
        <taxon>Endopterygota</taxon>
        <taxon>Coleoptera</taxon>
        <taxon>Polyphaga</taxon>
        <taxon>Cucujiformia</taxon>
        <taxon>Coccinelloidea</taxon>
        <taxon>Coccinellidae</taxon>
        <taxon>Epilachninae</taxon>
        <taxon>Epilachnini</taxon>
        <taxon>Henosepilachna</taxon>
    </lineage>
</organism>
<dbReference type="Proteomes" id="UP001431783">
    <property type="component" value="Unassembled WGS sequence"/>
</dbReference>
<protein>
    <recommendedName>
        <fullName evidence="5">HTH OST-type domain-containing protein</fullName>
    </recommendedName>
</protein>
<dbReference type="InterPro" id="IPR041966">
    <property type="entry name" value="LOTUS-like"/>
</dbReference>
<dbReference type="Gene3D" id="2.30.30.140">
    <property type="match status" value="2"/>
</dbReference>
<evidence type="ECO:0000256" key="1">
    <source>
        <dbReference type="ARBA" id="ARBA00004496"/>
    </source>
</evidence>
<dbReference type="AlphaFoldDB" id="A0AAW1ULJ9"/>